<reference evidence="4 5" key="1">
    <citation type="submission" date="2024-03" db="EMBL/GenBank/DDBJ databases">
        <title>Aureococcus anophagefferens CCMP1851 and Kratosvirus quantuckense: Draft genome of a second virus-susceptible host strain in the model system.</title>
        <authorList>
            <person name="Chase E."/>
            <person name="Truchon A.R."/>
            <person name="Schepens W."/>
            <person name="Wilhelm S.W."/>
        </authorList>
    </citation>
    <scope>NUCLEOTIDE SEQUENCE [LARGE SCALE GENOMIC DNA]</scope>
    <source>
        <strain evidence="4 5">CCMP1851</strain>
    </source>
</reference>
<dbReference type="Pfam" id="PF02010">
    <property type="entry name" value="REJ"/>
    <property type="match status" value="1"/>
</dbReference>
<evidence type="ECO:0000313" key="5">
    <source>
        <dbReference type="Proteomes" id="UP001363151"/>
    </source>
</evidence>
<accession>A0ABR1FNS3</accession>
<evidence type="ECO:0000259" key="3">
    <source>
        <dbReference type="Pfam" id="PF02010"/>
    </source>
</evidence>
<sequence length="977" mass="101533">MRAPSTGSGATTSRSSRARSSPGPRARSRSDAAAGGAVGGASVTIYASRPPSSGVVEAAPPRGVALETRFELRTSSWASEDPPLTYAAFALRASSGVCMTVVAAAPGADAGLVASLVDAVAGVAAAVDADGELVEQTAAALVAVAANGSALGAASASAALGAAARTARRVARFGRHVARFGLAKPSRARRLAAAGRFSLTFYGAAPANATGGNATCAPGADDVSWACGGNLTLTAPCLPGAVVAFFCPFDEAACVAWNGTAWDAACDAAVDGAAVTCDCPAAPAPADYAVTARSVLGTYAYAFAAAPGAAIAATPLLYWTLAALVGACAAVAAVGVVLDARDEARLDDDAWRRAYERSRERGATLGEIVEASMPSFVGRLRGGALRWALELVRSHHSWCRILTHFARDAPRHRRILKFGQDHQNQWLNSTHVGFCERAEHRDDCLAKRTFFAEMVGALAGDGDPDRDACVWSDAPRRGEDRCALRAPEPHDVGFKRLFLIFLGVVLAIPFTELFDATFVRYVCAPVAWTRAAREAPEKRRASRTASVHGGELKGKLVVTPGKTAAKHHHAVFGEFETSGHDEDAAAARAARARDRHAAARTRASSRTTVAAHYAEIARRVDDRRKAAALVVAASAACLAAFAGPVYFLLVFAAAEGRKMTRAWYFSTLFFIFIAAGIVEPFTPAALLPDDVASCFGALGADAPARLAARDALRRGPRAWRRSRRRSRSLAAVGAVARGAVEKALLDEAAAGFARVDAAADADRDGERRAHEAFAALGGAWEVAALERQAKRAKFAAPLYHGAAMAAAAAVLAVHPALRSCVIKQGMILVSLGICGSRGVAVLRAFLDADARRRALGPSRSPGPRWSPRASRPSRSSSASCRARSRGVARARAPRLDRAAAARRVAALVDAHHFGWAGVAGTALSSALLYADAADGDSDVEVAAAAARRGSKAYATLLTSAKGQAAKAVNELRGSVFS</sequence>
<protein>
    <recommendedName>
        <fullName evidence="3">PKD/REJ-like domain-containing protein</fullName>
    </recommendedName>
</protein>
<feature type="domain" description="PKD/REJ-like" evidence="3">
    <location>
        <begin position="39"/>
        <end position="88"/>
    </location>
</feature>
<feature type="compositionally biased region" description="Low complexity" evidence="1">
    <location>
        <begin position="1"/>
        <end position="35"/>
    </location>
</feature>
<feature type="region of interest" description="Disordered" evidence="1">
    <location>
        <begin position="1"/>
        <end position="37"/>
    </location>
</feature>
<keyword evidence="2" id="KW-1133">Transmembrane helix</keyword>
<feature type="transmembrane region" description="Helical" evidence="2">
    <location>
        <begin position="661"/>
        <end position="678"/>
    </location>
</feature>
<keyword evidence="2" id="KW-0472">Membrane</keyword>
<evidence type="ECO:0000313" key="4">
    <source>
        <dbReference type="EMBL" id="KAK7234298.1"/>
    </source>
</evidence>
<evidence type="ECO:0000256" key="1">
    <source>
        <dbReference type="SAM" id="MobiDB-lite"/>
    </source>
</evidence>
<dbReference type="Proteomes" id="UP001363151">
    <property type="component" value="Unassembled WGS sequence"/>
</dbReference>
<comment type="caution">
    <text evidence="4">The sequence shown here is derived from an EMBL/GenBank/DDBJ whole genome shotgun (WGS) entry which is preliminary data.</text>
</comment>
<feature type="transmembrane region" description="Helical" evidence="2">
    <location>
        <begin position="626"/>
        <end position="649"/>
    </location>
</feature>
<organism evidence="4 5">
    <name type="scientific">Aureococcus anophagefferens</name>
    <name type="common">Harmful bloom alga</name>
    <dbReference type="NCBI Taxonomy" id="44056"/>
    <lineage>
        <taxon>Eukaryota</taxon>
        <taxon>Sar</taxon>
        <taxon>Stramenopiles</taxon>
        <taxon>Ochrophyta</taxon>
        <taxon>Pelagophyceae</taxon>
        <taxon>Pelagomonadales</taxon>
        <taxon>Pelagomonadaceae</taxon>
        <taxon>Aureococcus</taxon>
    </lineage>
</organism>
<feature type="transmembrane region" description="Helical" evidence="2">
    <location>
        <begin position="316"/>
        <end position="338"/>
    </location>
</feature>
<gene>
    <name evidence="4" type="ORF">SO694_00204011</name>
</gene>
<feature type="region of interest" description="Disordered" evidence="1">
    <location>
        <begin position="853"/>
        <end position="888"/>
    </location>
</feature>
<dbReference type="EMBL" id="JBBJCI010000332">
    <property type="protein sequence ID" value="KAK7234298.1"/>
    <property type="molecule type" value="Genomic_DNA"/>
</dbReference>
<name>A0ABR1FNS3_AURAN</name>
<dbReference type="InterPro" id="IPR002859">
    <property type="entry name" value="PKD/REJ-like"/>
</dbReference>
<feature type="compositionally biased region" description="Low complexity" evidence="1">
    <location>
        <begin position="855"/>
        <end position="881"/>
    </location>
</feature>
<proteinExistence type="predicted"/>
<keyword evidence="2" id="KW-0812">Transmembrane</keyword>
<keyword evidence="5" id="KW-1185">Reference proteome</keyword>
<evidence type="ECO:0000256" key="2">
    <source>
        <dbReference type="SAM" id="Phobius"/>
    </source>
</evidence>